<evidence type="ECO:0000256" key="1">
    <source>
        <dbReference type="ARBA" id="ARBA00004123"/>
    </source>
</evidence>
<dbReference type="EMBL" id="KV425898">
    <property type="protein sequence ID" value="KZW00769.1"/>
    <property type="molecule type" value="Genomic_DNA"/>
</dbReference>
<feature type="non-terminal residue" evidence="7">
    <location>
        <position position="265"/>
    </location>
</feature>
<dbReference type="SUPFAM" id="SSF53098">
    <property type="entry name" value="Ribonuclease H-like"/>
    <property type="match status" value="1"/>
</dbReference>
<proteinExistence type="predicted"/>
<evidence type="ECO:0000256" key="3">
    <source>
        <dbReference type="ARBA" id="ARBA00022771"/>
    </source>
</evidence>
<dbReference type="GO" id="GO:0005634">
    <property type="term" value="C:nucleus"/>
    <property type="evidence" value="ECO:0007669"/>
    <property type="project" value="UniProtKB-SubCell"/>
</dbReference>
<keyword evidence="8" id="KW-1185">Reference proteome</keyword>
<evidence type="ECO:0000313" key="8">
    <source>
        <dbReference type="Proteomes" id="UP000077266"/>
    </source>
</evidence>
<keyword evidence="2" id="KW-0479">Metal-binding</keyword>
<dbReference type="OrthoDB" id="1607513at2759"/>
<evidence type="ECO:0000256" key="2">
    <source>
        <dbReference type="ARBA" id="ARBA00022723"/>
    </source>
</evidence>
<name>A0A165NHU6_EXIGL</name>
<organism evidence="7 8">
    <name type="scientific">Exidia glandulosa HHB12029</name>
    <dbReference type="NCBI Taxonomy" id="1314781"/>
    <lineage>
        <taxon>Eukaryota</taxon>
        <taxon>Fungi</taxon>
        <taxon>Dikarya</taxon>
        <taxon>Basidiomycota</taxon>
        <taxon>Agaricomycotina</taxon>
        <taxon>Agaricomycetes</taxon>
        <taxon>Auriculariales</taxon>
        <taxon>Exidiaceae</taxon>
        <taxon>Exidia</taxon>
    </lineage>
</organism>
<dbReference type="AlphaFoldDB" id="A0A165NHU6"/>
<gene>
    <name evidence="7" type="ORF">EXIGLDRAFT_576667</name>
</gene>
<protein>
    <recommendedName>
        <fullName evidence="6">HAT C-terminal dimerisation domain-containing protein</fullName>
    </recommendedName>
</protein>
<feature type="domain" description="HAT C-terminal dimerisation" evidence="6">
    <location>
        <begin position="194"/>
        <end position="262"/>
    </location>
</feature>
<feature type="non-terminal residue" evidence="7">
    <location>
        <position position="1"/>
    </location>
</feature>
<dbReference type="GO" id="GO:0046983">
    <property type="term" value="F:protein dimerization activity"/>
    <property type="evidence" value="ECO:0007669"/>
    <property type="project" value="InterPro"/>
</dbReference>
<dbReference type="PANTHER" id="PTHR46481">
    <property type="entry name" value="ZINC FINGER BED DOMAIN-CONTAINING PROTEIN 4"/>
    <property type="match status" value="1"/>
</dbReference>
<evidence type="ECO:0000259" key="6">
    <source>
        <dbReference type="Pfam" id="PF05699"/>
    </source>
</evidence>
<dbReference type="InterPro" id="IPR052035">
    <property type="entry name" value="ZnF_BED_domain_contain"/>
</dbReference>
<accession>A0A165NHU6</accession>
<sequence>LMLILDVVTRWCSSHQMIRRALEFRQAIDTYTQQDVNNLRDYRLSDAEWEAIGLVEKWLLLFRRATLEMSATKRPMLSTVHAIFRSLQQDLRTHLVGLPSDCEPKLREAILAAHRKLSDYYWKFDESLFYLWASMLDPRIGYDSLLDDCTDEHGMTEADLQLSRNKLQAYFDLHYRKPAESATTESTSSTTKTRWDTCDPIAWWVGRRAQFPQLSRMALDILSIPGIAVAVERIFSGGRDTVSLRRASLSPDTIRVLMIAKQVLR</sequence>
<dbReference type="Proteomes" id="UP000077266">
    <property type="component" value="Unassembled WGS sequence"/>
</dbReference>
<reference evidence="7 8" key="1">
    <citation type="journal article" date="2016" name="Mol. Biol. Evol.">
        <title>Comparative Genomics of Early-Diverging Mushroom-Forming Fungi Provides Insights into the Origins of Lignocellulose Decay Capabilities.</title>
        <authorList>
            <person name="Nagy L.G."/>
            <person name="Riley R."/>
            <person name="Tritt A."/>
            <person name="Adam C."/>
            <person name="Daum C."/>
            <person name="Floudas D."/>
            <person name="Sun H."/>
            <person name="Yadav J.S."/>
            <person name="Pangilinan J."/>
            <person name="Larsson K.H."/>
            <person name="Matsuura K."/>
            <person name="Barry K."/>
            <person name="Labutti K."/>
            <person name="Kuo R."/>
            <person name="Ohm R.A."/>
            <person name="Bhattacharya S.S."/>
            <person name="Shirouzu T."/>
            <person name="Yoshinaga Y."/>
            <person name="Martin F.M."/>
            <person name="Grigoriev I.V."/>
            <person name="Hibbett D.S."/>
        </authorList>
    </citation>
    <scope>NUCLEOTIDE SEQUENCE [LARGE SCALE GENOMIC DNA]</scope>
    <source>
        <strain evidence="7 8">HHB12029</strain>
    </source>
</reference>
<keyword evidence="5" id="KW-0539">Nucleus</keyword>
<comment type="subcellular location">
    <subcellularLocation>
        <location evidence="1">Nucleus</location>
    </subcellularLocation>
</comment>
<evidence type="ECO:0000313" key="7">
    <source>
        <dbReference type="EMBL" id="KZW00769.1"/>
    </source>
</evidence>
<dbReference type="Pfam" id="PF05699">
    <property type="entry name" value="Dimer_Tnp_hAT"/>
    <property type="match status" value="1"/>
</dbReference>
<keyword evidence="3" id="KW-0863">Zinc-finger</keyword>
<dbReference type="InterPro" id="IPR012337">
    <property type="entry name" value="RNaseH-like_sf"/>
</dbReference>
<evidence type="ECO:0000256" key="4">
    <source>
        <dbReference type="ARBA" id="ARBA00022833"/>
    </source>
</evidence>
<dbReference type="STRING" id="1314781.A0A165NHU6"/>
<dbReference type="InterPro" id="IPR008906">
    <property type="entry name" value="HATC_C_dom"/>
</dbReference>
<keyword evidence="4" id="KW-0862">Zinc</keyword>
<dbReference type="InParanoid" id="A0A165NHU6"/>
<dbReference type="PANTHER" id="PTHR46481:SF10">
    <property type="entry name" value="ZINC FINGER BED DOMAIN-CONTAINING PROTEIN 39"/>
    <property type="match status" value="1"/>
</dbReference>
<evidence type="ECO:0000256" key="5">
    <source>
        <dbReference type="ARBA" id="ARBA00023242"/>
    </source>
</evidence>
<dbReference type="GO" id="GO:0008270">
    <property type="term" value="F:zinc ion binding"/>
    <property type="evidence" value="ECO:0007669"/>
    <property type="project" value="UniProtKB-KW"/>
</dbReference>